<keyword evidence="2" id="KW-0677">Repeat</keyword>
<reference evidence="3" key="1">
    <citation type="journal article" date="2023" name="PLoS Negl. Trop. Dis.">
        <title>A genome sequence for Biomphalaria pfeifferi, the major vector snail for the human-infecting parasite Schistosoma mansoni.</title>
        <authorList>
            <person name="Bu L."/>
            <person name="Lu L."/>
            <person name="Laidemitt M.R."/>
            <person name="Zhang S.M."/>
            <person name="Mutuku M."/>
            <person name="Mkoji G."/>
            <person name="Steinauer M."/>
            <person name="Loker E.S."/>
        </authorList>
    </citation>
    <scope>NUCLEOTIDE SEQUENCE</scope>
    <source>
        <strain evidence="3">KasaAsao</strain>
    </source>
</reference>
<comment type="caution">
    <text evidence="3">The sequence shown here is derived from an EMBL/GenBank/DDBJ whole genome shotgun (WGS) entry which is preliminary data.</text>
</comment>
<name>A0AAD8F463_BIOPF</name>
<dbReference type="Proteomes" id="UP001233172">
    <property type="component" value="Unassembled WGS sequence"/>
</dbReference>
<evidence type="ECO:0000256" key="2">
    <source>
        <dbReference type="ARBA" id="ARBA00022737"/>
    </source>
</evidence>
<dbReference type="GO" id="GO:0005737">
    <property type="term" value="C:cytoplasm"/>
    <property type="evidence" value="ECO:0007669"/>
    <property type="project" value="TreeGrafter"/>
</dbReference>
<dbReference type="InterPro" id="IPR050216">
    <property type="entry name" value="LRR_domain-containing"/>
</dbReference>
<sequence length="435" mass="51070">MEEPFYGVELLLFRRFQQQPSLWYEWLDHIQKKILSQSANELEATCANFNTLFSKDDSSFPSELLDIIRDMIHKRHKHLIEFVKEEIDREHRRKIPKYGETLMMRYLNLHNFTELSLDSMFKYGDDTRLPREIFRCPNVKYLSLKFNSLEYLPCDVGRMSKLEYLALTNNKLSVWSLPYSLTFLTQLRTLYLDNNLLDALPGFLPYMSTLETVHRHGNHNYFKSTFMWYHTDVNLRIIPVTCEAQPYGQYESLQFWAAKAIIGSKHNFFEDPTIVPVLKDYIADIYRLFNICHHCNKACFTNSNGFKVITFKNPYLGNTCVPFQHWACSRECAKAVEIPARLEQISAARELDLRYEIYIRDCIRKFSTCHHSYSMLSCASVRRSDCEHSCRKEEDLIDSHLKPAGQSSLIRGRKSCKKHKHHGSSVKSKCGCEIS</sequence>
<evidence type="ECO:0000313" key="4">
    <source>
        <dbReference type="Proteomes" id="UP001233172"/>
    </source>
</evidence>
<accession>A0AAD8F463</accession>
<reference evidence="3" key="2">
    <citation type="submission" date="2023-04" db="EMBL/GenBank/DDBJ databases">
        <authorList>
            <person name="Bu L."/>
            <person name="Lu L."/>
            <person name="Laidemitt M.R."/>
            <person name="Zhang S.M."/>
            <person name="Mutuku M."/>
            <person name="Mkoji G."/>
            <person name="Steinauer M."/>
            <person name="Loker E.S."/>
        </authorList>
    </citation>
    <scope>NUCLEOTIDE SEQUENCE</scope>
    <source>
        <strain evidence="3">KasaAsao</strain>
        <tissue evidence="3">Whole Snail</tissue>
    </source>
</reference>
<dbReference type="PANTHER" id="PTHR48051">
    <property type="match status" value="1"/>
</dbReference>
<dbReference type="AlphaFoldDB" id="A0AAD8F463"/>
<evidence type="ECO:0000256" key="1">
    <source>
        <dbReference type="ARBA" id="ARBA00022614"/>
    </source>
</evidence>
<organism evidence="3 4">
    <name type="scientific">Biomphalaria pfeifferi</name>
    <name type="common">Bloodfluke planorb</name>
    <name type="synonym">Freshwater snail</name>
    <dbReference type="NCBI Taxonomy" id="112525"/>
    <lineage>
        <taxon>Eukaryota</taxon>
        <taxon>Metazoa</taxon>
        <taxon>Spiralia</taxon>
        <taxon>Lophotrochozoa</taxon>
        <taxon>Mollusca</taxon>
        <taxon>Gastropoda</taxon>
        <taxon>Heterobranchia</taxon>
        <taxon>Euthyneura</taxon>
        <taxon>Panpulmonata</taxon>
        <taxon>Hygrophila</taxon>
        <taxon>Lymnaeoidea</taxon>
        <taxon>Planorbidae</taxon>
        <taxon>Biomphalaria</taxon>
    </lineage>
</organism>
<evidence type="ECO:0008006" key="5">
    <source>
        <dbReference type="Google" id="ProtNLM"/>
    </source>
</evidence>
<dbReference type="InterPro" id="IPR001611">
    <property type="entry name" value="Leu-rich_rpt"/>
</dbReference>
<gene>
    <name evidence="3" type="ORF">Bpfe_019814</name>
</gene>
<dbReference type="PANTHER" id="PTHR48051:SF1">
    <property type="entry name" value="RAS SUPPRESSOR PROTEIN 1"/>
    <property type="match status" value="1"/>
</dbReference>
<keyword evidence="1" id="KW-0433">Leucine-rich repeat</keyword>
<protein>
    <recommendedName>
        <fullName evidence="5">LRRCT domain-containing protein</fullName>
    </recommendedName>
</protein>
<dbReference type="PROSITE" id="PS51450">
    <property type="entry name" value="LRR"/>
    <property type="match status" value="1"/>
</dbReference>
<proteinExistence type="predicted"/>
<dbReference type="InterPro" id="IPR032675">
    <property type="entry name" value="LRR_dom_sf"/>
</dbReference>
<keyword evidence="4" id="KW-1185">Reference proteome</keyword>
<dbReference type="Gene3D" id="3.80.10.10">
    <property type="entry name" value="Ribonuclease Inhibitor"/>
    <property type="match status" value="1"/>
</dbReference>
<evidence type="ECO:0000313" key="3">
    <source>
        <dbReference type="EMBL" id="KAK0050690.1"/>
    </source>
</evidence>
<dbReference type="EMBL" id="JASAOG010000111">
    <property type="protein sequence ID" value="KAK0050690.1"/>
    <property type="molecule type" value="Genomic_DNA"/>
</dbReference>
<dbReference type="SUPFAM" id="SSF52058">
    <property type="entry name" value="L domain-like"/>
    <property type="match status" value="1"/>
</dbReference>
<dbReference type="Pfam" id="PF13855">
    <property type="entry name" value="LRR_8"/>
    <property type="match status" value="1"/>
</dbReference>